<reference evidence="1 2" key="1">
    <citation type="submission" date="2019-02" db="EMBL/GenBank/DDBJ databases">
        <title>Deep-cultivation of Planctomycetes and their phenomic and genomic characterization uncovers novel biology.</title>
        <authorList>
            <person name="Wiegand S."/>
            <person name="Jogler M."/>
            <person name="Boedeker C."/>
            <person name="Pinto D."/>
            <person name="Vollmers J."/>
            <person name="Rivas-Marin E."/>
            <person name="Kohn T."/>
            <person name="Peeters S.H."/>
            <person name="Heuer A."/>
            <person name="Rast P."/>
            <person name="Oberbeckmann S."/>
            <person name="Bunk B."/>
            <person name="Jeske O."/>
            <person name="Meyerdierks A."/>
            <person name="Storesund J.E."/>
            <person name="Kallscheuer N."/>
            <person name="Luecker S."/>
            <person name="Lage O.M."/>
            <person name="Pohl T."/>
            <person name="Merkel B.J."/>
            <person name="Hornburger P."/>
            <person name="Mueller R.-W."/>
            <person name="Bruemmer F."/>
            <person name="Labrenz M."/>
            <person name="Spormann A.M."/>
            <person name="Op den Camp H."/>
            <person name="Overmann J."/>
            <person name="Amann R."/>
            <person name="Jetten M.S.M."/>
            <person name="Mascher T."/>
            <person name="Medema M.H."/>
            <person name="Devos D.P."/>
            <person name="Kaster A.-K."/>
            <person name="Ovreas L."/>
            <person name="Rohde M."/>
            <person name="Galperin M.Y."/>
            <person name="Jogler C."/>
        </authorList>
    </citation>
    <scope>NUCLEOTIDE SEQUENCE [LARGE SCALE GENOMIC DNA]</scope>
    <source>
        <strain evidence="1 2">TBK1r</strain>
    </source>
</reference>
<proteinExistence type="predicted"/>
<dbReference type="RefSeq" id="WP_145221504.1">
    <property type="nucleotide sequence ID" value="NZ_CP036432.1"/>
</dbReference>
<evidence type="ECO:0000313" key="2">
    <source>
        <dbReference type="Proteomes" id="UP000318081"/>
    </source>
</evidence>
<name>A0ABX5Y4T5_9BACT</name>
<accession>A0ABX5Y4T5</accession>
<gene>
    <name evidence="1" type="ORF">TBK1r_78370</name>
</gene>
<dbReference type="Proteomes" id="UP000318081">
    <property type="component" value="Chromosome"/>
</dbReference>
<protein>
    <recommendedName>
        <fullName evidence="3">YbjN domain-containing protein</fullName>
    </recommendedName>
</protein>
<keyword evidence="2" id="KW-1185">Reference proteome</keyword>
<organism evidence="1 2">
    <name type="scientific">Stieleria magnilauensis</name>
    <dbReference type="NCBI Taxonomy" id="2527963"/>
    <lineage>
        <taxon>Bacteria</taxon>
        <taxon>Pseudomonadati</taxon>
        <taxon>Planctomycetota</taxon>
        <taxon>Planctomycetia</taxon>
        <taxon>Pirellulales</taxon>
        <taxon>Pirellulaceae</taxon>
        <taxon>Stieleria</taxon>
    </lineage>
</organism>
<sequence>MTPTLQHFIDELAAQGVDDPGWRLELDERPHLVLDPLDNVVGPLEVWDDTCELTLVFGKCYHCHFDGCESDLLASATDEQRLAAAASLTAEYVARILDSRIGVAVHYRGDTCIGAALIYLDDDGVDASQLAESTIGLYGGNIRTERFLWSGPVPAPQNQNGGEP</sequence>
<evidence type="ECO:0000313" key="1">
    <source>
        <dbReference type="EMBL" id="QDV88802.1"/>
    </source>
</evidence>
<dbReference type="EMBL" id="CP036432">
    <property type="protein sequence ID" value="QDV88802.1"/>
    <property type="molecule type" value="Genomic_DNA"/>
</dbReference>
<evidence type="ECO:0008006" key="3">
    <source>
        <dbReference type="Google" id="ProtNLM"/>
    </source>
</evidence>